<reference evidence="2" key="1">
    <citation type="journal article" date="2020" name="Phytopathology">
        <title>Genome Sequence Resources of Colletotrichum truncatum, C. plurivorum, C. musicola, and C. sojae: Four Species Pathogenic to Soybean (Glycine max).</title>
        <authorList>
            <person name="Rogerio F."/>
            <person name="Boufleur T.R."/>
            <person name="Ciampi-Guillardi M."/>
            <person name="Sukno S.A."/>
            <person name="Thon M.R."/>
            <person name="Massola Junior N.S."/>
            <person name="Baroncelli R."/>
        </authorList>
    </citation>
    <scope>NUCLEOTIDE SEQUENCE</scope>
    <source>
        <strain evidence="2">LFN0074</strain>
    </source>
</reference>
<dbReference type="EMBL" id="WIGM01000639">
    <property type="protein sequence ID" value="KAF6818218.1"/>
    <property type="molecule type" value="Genomic_DNA"/>
</dbReference>
<feature type="region of interest" description="Disordered" evidence="1">
    <location>
        <begin position="280"/>
        <end position="329"/>
    </location>
</feature>
<feature type="compositionally biased region" description="Basic and acidic residues" evidence="1">
    <location>
        <begin position="506"/>
        <end position="537"/>
    </location>
</feature>
<feature type="compositionally biased region" description="Polar residues" evidence="1">
    <location>
        <begin position="26"/>
        <end position="49"/>
    </location>
</feature>
<accession>A0A8H6JSI4</accession>
<evidence type="ECO:0000256" key="1">
    <source>
        <dbReference type="SAM" id="MobiDB-lite"/>
    </source>
</evidence>
<name>A0A8H6JSI4_9PEZI</name>
<feature type="compositionally biased region" description="Low complexity" evidence="1">
    <location>
        <begin position="284"/>
        <end position="298"/>
    </location>
</feature>
<feature type="region of interest" description="Disordered" evidence="1">
    <location>
        <begin position="1"/>
        <end position="64"/>
    </location>
</feature>
<feature type="compositionally biased region" description="Basic and acidic residues" evidence="1">
    <location>
        <begin position="315"/>
        <end position="329"/>
    </location>
</feature>
<comment type="caution">
    <text evidence="2">The sequence shown here is derived from an EMBL/GenBank/DDBJ whole genome shotgun (WGS) entry which is preliminary data.</text>
</comment>
<protein>
    <submittedName>
        <fullName evidence="2">Geranylgeranyl pyrophosphate synthetase</fullName>
    </submittedName>
</protein>
<dbReference type="PANTHER" id="PTHR35179">
    <property type="entry name" value="PROTEIN CBG02620"/>
    <property type="match status" value="1"/>
</dbReference>
<feature type="compositionally biased region" description="Basic residues" evidence="1">
    <location>
        <begin position="1"/>
        <end position="11"/>
    </location>
</feature>
<dbReference type="Proteomes" id="UP000639643">
    <property type="component" value="Unassembled WGS sequence"/>
</dbReference>
<feature type="compositionally biased region" description="Polar residues" evidence="1">
    <location>
        <begin position="460"/>
        <end position="469"/>
    </location>
</feature>
<feature type="compositionally biased region" description="Basic and acidic residues" evidence="1">
    <location>
        <begin position="483"/>
        <end position="500"/>
    </location>
</feature>
<proteinExistence type="predicted"/>
<organism evidence="2 3">
    <name type="scientific">Colletotrichum musicola</name>
    <dbReference type="NCBI Taxonomy" id="2175873"/>
    <lineage>
        <taxon>Eukaryota</taxon>
        <taxon>Fungi</taxon>
        <taxon>Dikarya</taxon>
        <taxon>Ascomycota</taxon>
        <taxon>Pezizomycotina</taxon>
        <taxon>Sordariomycetes</taxon>
        <taxon>Hypocreomycetidae</taxon>
        <taxon>Glomerellales</taxon>
        <taxon>Glomerellaceae</taxon>
        <taxon>Colletotrichum</taxon>
        <taxon>Colletotrichum orchidearum species complex</taxon>
    </lineage>
</organism>
<evidence type="ECO:0000313" key="3">
    <source>
        <dbReference type="Proteomes" id="UP000639643"/>
    </source>
</evidence>
<gene>
    <name evidence="2" type="ORF">CMUS01_11963</name>
</gene>
<dbReference type="AlphaFoldDB" id="A0A8H6JSI4"/>
<dbReference type="OrthoDB" id="420564at2759"/>
<feature type="compositionally biased region" description="Acidic residues" evidence="1">
    <location>
        <begin position="538"/>
        <end position="558"/>
    </location>
</feature>
<keyword evidence="3" id="KW-1185">Reference proteome</keyword>
<dbReference type="PANTHER" id="PTHR35179:SF2">
    <property type="entry name" value="START DOMAIN-CONTAINING PROTEIN"/>
    <property type="match status" value="1"/>
</dbReference>
<feature type="compositionally biased region" description="Polar residues" evidence="1">
    <location>
        <begin position="299"/>
        <end position="309"/>
    </location>
</feature>
<feature type="region of interest" description="Disordered" evidence="1">
    <location>
        <begin position="460"/>
        <end position="558"/>
    </location>
</feature>
<evidence type="ECO:0000313" key="2">
    <source>
        <dbReference type="EMBL" id="KAF6818218.1"/>
    </source>
</evidence>
<sequence>MARKNRGSKKRKVDDGGSGPSLASAEPNSHTKSTSTSSFQATPVSTPSGFSGKAPKRPRNRPTRDYSWLYTHTDALASTVSQDSIDQLPDTSKISSAGGVGVLCSYNWSDAKRPTILVPGGAPKWTPRECPVGVPQDNGSYYVDQNADQNPEMPFEPMFAAISVMSPDVDLTEVDIIINRNTLRNLFKFVQGEMWDSFRIQMDMVGKTLFITRREQYTSYNTHNRPASWGHAFEHAFTKFEPALSRSSSHHRAARYKFGELQLLVRHEVDADYEDVSSPAVAQGLGSNTSGDNGSSDLQNITDSNANEELNSDEAADRGVDKGVGKHETKVVRAGTGTLPSHLSEMKSKQKKMRVEDAMDQLWFGRTPRLILGKHQHGTFSDPQIHDCESRFAGWEDKHQASLQKVAKVLTSLRQQVMKMEGKCAIGVYDVRKWQNIHIWTCIEAEPPIPARYIQKHWPNSNATSNKSETCQHEETQEPENGPEGKGEKGDMDASWEKTKVSPVDKPSDGGERPQKPEESAKPSETEKDDSAKPNEVEKDEVEKDEVEKPDEEDTKKN</sequence>